<keyword evidence="2" id="KW-1185">Reference proteome</keyword>
<sequence length="59" mass="6601">MKTQTSHTIVIAMQGMIKALTILDTFPGSCRKMPSAYHALHASLEDMVDELSDRQELTH</sequence>
<accession>A0A1I5MRB3</accession>
<proteinExistence type="predicted"/>
<evidence type="ECO:0000313" key="2">
    <source>
        <dbReference type="Proteomes" id="UP000199236"/>
    </source>
</evidence>
<dbReference type="EMBL" id="FOVR01000023">
    <property type="protein sequence ID" value="SFP12108.1"/>
    <property type="molecule type" value="Genomic_DNA"/>
</dbReference>
<gene>
    <name evidence="1" type="ORF">SAMN04488056_1236</name>
</gene>
<organism evidence="1 2">
    <name type="scientific">Cohaesibacter marisflavi</name>
    <dbReference type="NCBI Taxonomy" id="655353"/>
    <lineage>
        <taxon>Bacteria</taxon>
        <taxon>Pseudomonadati</taxon>
        <taxon>Pseudomonadota</taxon>
        <taxon>Alphaproteobacteria</taxon>
        <taxon>Hyphomicrobiales</taxon>
        <taxon>Cohaesibacteraceae</taxon>
    </lineage>
</organism>
<name>A0A1I5MRB3_9HYPH</name>
<evidence type="ECO:0000313" key="1">
    <source>
        <dbReference type="EMBL" id="SFP12108.1"/>
    </source>
</evidence>
<dbReference type="AlphaFoldDB" id="A0A1I5MRB3"/>
<protein>
    <submittedName>
        <fullName evidence="1">Uncharacterized protein</fullName>
    </submittedName>
</protein>
<reference evidence="1 2" key="1">
    <citation type="submission" date="2016-10" db="EMBL/GenBank/DDBJ databases">
        <authorList>
            <person name="de Groot N.N."/>
        </authorList>
    </citation>
    <scope>NUCLEOTIDE SEQUENCE [LARGE SCALE GENOMIC DNA]</scope>
    <source>
        <strain evidence="1 2">CGMCC 1.9157</strain>
    </source>
</reference>
<dbReference type="Proteomes" id="UP000199236">
    <property type="component" value="Unassembled WGS sequence"/>
</dbReference>